<name>A0ABX8EBG0_9ACTN</name>
<reference evidence="2 3" key="1">
    <citation type="submission" date="2021-05" db="EMBL/GenBank/DDBJ databases">
        <title>Complete genome of Nocardioides aquaticus KCTC 9944T isolated from meromictic and hypersaline Ekho Lake, Antarctica.</title>
        <authorList>
            <person name="Hwang K."/>
            <person name="Kim K.M."/>
            <person name="Choe H."/>
        </authorList>
    </citation>
    <scope>NUCLEOTIDE SEQUENCE [LARGE SCALE GENOMIC DNA]</scope>
    <source>
        <strain evidence="2 3">KCTC 9944</strain>
    </source>
</reference>
<protein>
    <recommendedName>
        <fullName evidence="4">DUF4112 domain-containing protein</fullName>
    </recommendedName>
</protein>
<dbReference type="RefSeq" id="WP_214057405.1">
    <property type="nucleotide sequence ID" value="NZ_BAAAHS010000096.1"/>
</dbReference>
<gene>
    <name evidence="2" type="ORF">ENKNEFLB_00094</name>
</gene>
<dbReference type="EMBL" id="CP075371">
    <property type="protein sequence ID" value="QVT77729.1"/>
    <property type="molecule type" value="Genomic_DNA"/>
</dbReference>
<keyword evidence="3" id="KW-1185">Reference proteome</keyword>
<dbReference type="Pfam" id="PF13430">
    <property type="entry name" value="DUF4112"/>
    <property type="match status" value="1"/>
</dbReference>
<evidence type="ECO:0008006" key="4">
    <source>
        <dbReference type="Google" id="ProtNLM"/>
    </source>
</evidence>
<dbReference type="Proteomes" id="UP000679307">
    <property type="component" value="Chromosome"/>
</dbReference>
<evidence type="ECO:0000313" key="3">
    <source>
        <dbReference type="Proteomes" id="UP000679307"/>
    </source>
</evidence>
<evidence type="ECO:0000313" key="2">
    <source>
        <dbReference type="EMBL" id="QVT77729.1"/>
    </source>
</evidence>
<proteinExistence type="predicted"/>
<sequence>MDEQTGTPVPRRSRVLARVMDDAIRVPGTQVGLGLDAVIGLVPGVGDLAGSAISGVVLYDAVRCHVPVPVLARMGGNLVVDALLGVVPLVGDAADVAHRANRKNIRLMERALADRPVGAPVPAPTVGYVASALLLVAVPLLLALVLGVVALVLLVGLLI</sequence>
<accession>A0ABX8EBG0</accession>
<organism evidence="2 3">
    <name type="scientific">Nocardioides aquaticus</name>
    <dbReference type="NCBI Taxonomy" id="160826"/>
    <lineage>
        <taxon>Bacteria</taxon>
        <taxon>Bacillati</taxon>
        <taxon>Actinomycetota</taxon>
        <taxon>Actinomycetes</taxon>
        <taxon>Propionibacteriales</taxon>
        <taxon>Nocardioidaceae</taxon>
        <taxon>Nocardioides</taxon>
    </lineage>
</organism>
<dbReference type="PANTHER" id="PTHR35519">
    <property type="entry name" value="MEMBRANE PROTEINS"/>
    <property type="match status" value="1"/>
</dbReference>
<keyword evidence="1" id="KW-0472">Membrane</keyword>
<dbReference type="PANTHER" id="PTHR35519:SF2">
    <property type="entry name" value="PH DOMAIN PROTEIN"/>
    <property type="match status" value="1"/>
</dbReference>
<evidence type="ECO:0000256" key="1">
    <source>
        <dbReference type="SAM" id="Phobius"/>
    </source>
</evidence>
<feature type="transmembrane region" description="Helical" evidence="1">
    <location>
        <begin position="132"/>
        <end position="158"/>
    </location>
</feature>
<keyword evidence="1" id="KW-0812">Transmembrane</keyword>
<dbReference type="InterPro" id="IPR025187">
    <property type="entry name" value="DUF4112"/>
</dbReference>
<keyword evidence="1" id="KW-1133">Transmembrane helix</keyword>